<comment type="caution">
    <text evidence="2">The sequence shown here is derived from an EMBL/GenBank/DDBJ whole genome shotgun (WGS) entry which is preliminary data.</text>
</comment>
<name>A0A853JD28_9GAMM</name>
<organism evidence="2 3">
    <name type="scientific">Luteimonas salinisoli</name>
    <dbReference type="NCBI Taxonomy" id="2752307"/>
    <lineage>
        <taxon>Bacteria</taxon>
        <taxon>Pseudomonadati</taxon>
        <taxon>Pseudomonadota</taxon>
        <taxon>Gammaproteobacteria</taxon>
        <taxon>Lysobacterales</taxon>
        <taxon>Lysobacteraceae</taxon>
        <taxon>Luteimonas</taxon>
    </lineage>
</organism>
<accession>A0A853JD28</accession>
<evidence type="ECO:0000313" key="2">
    <source>
        <dbReference type="EMBL" id="NZA26527.1"/>
    </source>
</evidence>
<dbReference type="AlphaFoldDB" id="A0A853JD28"/>
<gene>
    <name evidence="2" type="ORF">H0E84_09025</name>
</gene>
<dbReference type="RefSeq" id="WP_180678317.1">
    <property type="nucleotide sequence ID" value="NZ_JACCKA010000055.1"/>
</dbReference>
<keyword evidence="1" id="KW-1133">Transmembrane helix</keyword>
<sequence>MSEFSGRLGPYEFRLGAGSVSGLVMIISVLWIAVAFMARPKIEFSMADDGAPIWMRVIANVEVAQDAQFPQDHRFRSEYSSILDSKEDRTAALEAAAAAANDSAIAAESAASNAAEVADALDEVLDASAELDASIESEPAGESD</sequence>
<evidence type="ECO:0000256" key="1">
    <source>
        <dbReference type="SAM" id="Phobius"/>
    </source>
</evidence>
<keyword evidence="1" id="KW-0472">Membrane</keyword>
<dbReference type="EMBL" id="JACCKA010000055">
    <property type="protein sequence ID" value="NZA26527.1"/>
    <property type="molecule type" value="Genomic_DNA"/>
</dbReference>
<reference evidence="2 3" key="1">
    <citation type="submission" date="2020-07" db="EMBL/GenBank/DDBJ databases">
        <title>Luteimonas sp. SJ-92.</title>
        <authorList>
            <person name="Huang X.-X."/>
            <person name="Xu L."/>
            <person name="Sun J.-Q."/>
        </authorList>
    </citation>
    <scope>NUCLEOTIDE SEQUENCE [LARGE SCALE GENOMIC DNA]</scope>
    <source>
        <strain evidence="2 3">SJ-92</strain>
    </source>
</reference>
<proteinExistence type="predicted"/>
<protein>
    <submittedName>
        <fullName evidence="2">Uncharacterized protein</fullName>
    </submittedName>
</protein>
<evidence type="ECO:0000313" key="3">
    <source>
        <dbReference type="Proteomes" id="UP000578091"/>
    </source>
</evidence>
<keyword evidence="1" id="KW-0812">Transmembrane</keyword>
<keyword evidence="3" id="KW-1185">Reference proteome</keyword>
<feature type="transmembrane region" description="Helical" evidence="1">
    <location>
        <begin position="20"/>
        <end position="38"/>
    </location>
</feature>
<dbReference type="Proteomes" id="UP000578091">
    <property type="component" value="Unassembled WGS sequence"/>
</dbReference>